<evidence type="ECO:0000313" key="1">
    <source>
        <dbReference type="EMBL" id="MBX45678.1"/>
    </source>
</evidence>
<organism evidence="1">
    <name type="scientific">Rhizophora mucronata</name>
    <name type="common">Asiatic mangrove</name>
    <dbReference type="NCBI Taxonomy" id="61149"/>
    <lineage>
        <taxon>Eukaryota</taxon>
        <taxon>Viridiplantae</taxon>
        <taxon>Streptophyta</taxon>
        <taxon>Embryophyta</taxon>
        <taxon>Tracheophyta</taxon>
        <taxon>Spermatophyta</taxon>
        <taxon>Magnoliopsida</taxon>
        <taxon>eudicotyledons</taxon>
        <taxon>Gunneridae</taxon>
        <taxon>Pentapetalae</taxon>
        <taxon>rosids</taxon>
        <taxon>fabids</taxon>
        <taxon>Malpighiales</taxon>
        <taxon>Rhizophoraceae</taxon>
        <taxon>Rhizophora</taxon>
    </lineage>
</organism>
<sequence>MSWTARRKISTVVVTKTEKSKLAVGLAALLDLWTLDMRYLESIFRCAFSTQSNVCKRFAFLCSKCQKTS</sequence>
<dbReference type="EMBL" id="GGEC01065194">
    <property type="protein sequence ID" value="MBX45678.1"/>
    <property type="molecule type" value="Transcribed_RNA"/>
</dbReference>
<proteinExistence type="predicted"/>
<accession>A0A2P2NT57</accession>
<dbReference type="AlphaFoldDB" id="A0A2P2NT57"/>
<reference evidence="1" key="1">
    <citation type="submission" date="2018-02" db="EMBL/GenBank/DDBJ databases">
        <title>Rhizophora mucronata_Transcriptome.</title>
        <authorList>
            <person name="Meera S.P."/>
            <person name="Sreeshan A."/>
            <person name="Augustine A."/>
        </authorList>
    </citation>
    <scope>NUCLEOTIDE SEQUENCE</scope>
    <source>
        <tissue evidence="1">Leaf</tissue>
    </source>
</reference>
<name>A0A2P2NT57_RHIMU</name>
<protein>
    <submittedName>
        <fullName evidence="1">Uncharacterized protein</fullName>
    </submittedName>
</protein>